<comment type="subcellular location">
    <subcellularLocation>
        <location evidence="1">Membrane</location>
        <topology evidence="1">Multi-pass membrane protein</topology>
    </subcellularLocation>
</comment>
<reference evidence="7" key="2">
    <citation type="submission" date="2021-01" db="EMBL/GenBank/DDBJ databases">
        <authorList>
            <person name="Schikora-Tamarit M.A."/>
        </authorList>
    </citation>
    <scope>NUCLEOTIDE SEQUENCE</scope>
    <source>
        <strain evidence="7">CBS2887</strain>
    </source>
</reference>
<evidence type="ECO:0000256" key="5">
    <source>
        <dbReference type="ARBA" id="ARBA00023136"/>
    </source>
</evidence>
<keyword evidence="3 6" id="KW-0812">Transmembrane</keyword>
<dbReference type="GO" id="GO:0032511">
    <property type="term" value="P:late endosome to vacuole transport via multivesicular body sorting pathway"/>
    <property type="evidence" value="ECO:0007669"/>
    <property type="project" value="TreeGrafter"/>
</dbReference>
<comment type="caution">
    <text evidence="7">The sequence shown here is derived from an EMBL/GenBank/DDBJ whole genome shotgun (WGS) entry which is preliminary data.</text>
</comment>
<keyword evidence="4 6" id="KW-1133">Transmembrane helix</keyword>
<feature type="transmembrane region" description="Helical" evidence="6">
    <location>
        <begin position="37"/>
        <end position="55"/>
    </location>
</feature>
<protein>
    <submittedName>
        <fullName evidence="7">Uncharacterized protein</fullName>
    </submittedName>
</protein>
<reference evidence="7" key="1">
    <citation type="journal article" date="2021" name="Open Biol.">
        <title>Shared evolutionary footprints suggest mitochondrial oxidative damage underlies multiple complex I losses in fungi.</title>
        <authorList>
            <person name="Schikora-Tamarit M.A."/>
            <person name="Marcet-Houben M."/>
            <person name="Nosek J."/>
            <person name="Gabaldon T."/>
        </authorList>
    </citation>
    <scope>NUCLEOTIDE SEQUENCE</scope>
    <source>
        <strain evidence="7">CBS2887</strain>
    </source>
</reference>
<name>A0A9P8QCV8_WICPI</name>
<dbReference type="AlphaFoldDB" id="A0A9P8QCV8"/>
<dbReference type="EMBL" id="JAEUBG010000519">
    <property type="protein sequence ID" value="KAH3688121.1"/>
    <property type="molecule type" value="Genomic_DNA"/>
</dbReference>
<organism evidence="7 8">
    <name type="scientific">Wickerhamomyces pijperi</name>
    <name type="common">Yeast</name>
    <name type="synonym">Pichia pijperi</name>
    <dbReference type="NCBI Taxonomy" id="599730"/>
    <lineage>
        <taxon>Eukaryota</taxon>
        <taxon>Fungi</taxon>
        <taxon>Dikarya</taxon>
        <taxon>Ascomycota</taxon>
        <taxon>Saccharomycotina</taxon>
        <taxon>Saccharomycetes</taxon>
        <taxon>Phaffomycetales</taxon>
        <taxon>Wickerhamomycetaceae</taxon>
        <taxon>Wickerhamomyces</taxon>
    </lineage>
</organism>
<dbReference type="OrthoDB" id="14246at2759"/>
<evidence type="ECO:0000256" key="6">
    <source>
        <dbReference type="SAM" id="Phobius"/>
    </source>
</evidence>
<dbReference type="PANTHER" id="PTHR12050">
    <property type="entry name" value="LEPTIN RECEPTOR-RELATED"/>
    <property type="match status" value="1"/>
</dbReference>
<evidence type="ECO:0000256" key="3">
    <source>
        <dbReference type="ARBA" id="ARBA00022692"/>
    </source>
</evidence>
<dbReference type="InterPro" id="IPR007262">
    <property type="entry name" value="Vps55/LEPROT"/>
</dbReference>
<feature type="transmembrane region" description="Helical" evidence="6">
    <location>
        <begin position="12"/>
        <end position="31"/>
    </location>
</feature>
<feature type="transmembrane region" description="Helical" evidence="6">
    <location>
        <begin position="76"/>
        <end position="96"/>
    </location>
</feature>
<keyword evidence="8" id="KW-1185">Reference proteome</keyword>
<dbReference type="Pfam" id="PF04133">
    <property type="entry name" value="Vps55"/>
    <property type="match status" value="1"/>
</dbReference>
<evidence type="ECO:0000256" key="2">
    <source>
        <dbReference type="ARBA" id="ARBA00005645"/>
    </source>
</evidence>
<dbReference type="Proteomes" id="UP000774326">
    <property type="component" value="Unassembled WGS sequence"/>
</dbReference>
<accession>A0A9P8QCV8</accession>
<keyword evidence="5 6" id="KW-0472">Membrane</keyword>
<dbReference type="PANTHER" id="PTHR12050:SF0">
    <property type="entry name" value="RH04491P"/>
    <property type="match status" value="1"/>
</dbReference>
<evidence type="ECO:0000256" key="4">
    <source>
        <dbReference type="ARBA" id="ARBA00022989"/>
    </source>
</evidence>
<evidence type="ECO:0000313" key="8">
    <source>
        <dbReference type="Proteomes" id="UP000774326"/>
    </source>
</evidence>
<sequence length="196" mass="21842">MADFSLQDPLTRIIGLAFVLAMGFLATILASTLYHSTVLFFVGVLFLFAYTPVLICNQWKQSYDFMSEGSAAIVDFGKFLTGFLTVSGISIPLVLYHTAQIPKFGCILSIVGVKFKPIKELFPIDRSNDISLMPVISKLQKINALPRTHIQSTIGDRNTQASTNQSRLDMTWHIIRTFTSTGMSESSFMIIRNQFG</sequence>
<evidence type="ECO:0000256" key="1">
    <source>
        <dbReference type="ARBA" id="ARBA00004141"/>
    </source>
</evidence>
<gene>
    <name evidence="7" type="ORF">WICPIJ_000892</name>
</gene>
<dbReference type="GO" id="GO:0034424">
    <property type="term" value="C:Vps55/Vps68 complex"/>
    <property type="evidence" value="ECO:0007669"/>
    <property type="project" value="TreeGrafter"/>
</dbReference>
<evidence type="ECO:0000313" key="7">
    <source>
        <dbReference type="EMBL" id="KAH3688121.1"/>
    </source>
</evidence>
<comment type="similarity">
    <text evidence="2">Belongs to the OB-RGRP/VPS55 family.</text>
</comment>
<proteinExistence type="inferred from homology"/>